<dbReference type="Proteomes" id="UP001237642">
    <property type="component" value="Unassembled WGS sequence"/>
</dbReference>
<evidence type="ECO:0000256" key="13">
    <source>
        <dbReference type="ARBA" id="ARBA00030350"/>
    </source>
</evidence>
<evidence type="ECO:0000256" key="10">
    <source>
        <dbReference type="ARBA" id="ARBA00023180"/>
    </source>
</evidence>
<organism evidence="15 16">
    <name type="scientific">Heracleum sosnowskyi</name>
    <dbReference type="NCBI Taxonomy" id="360622"/>
    <lineage>
        <taxon>Eukaryota</taxon>
        <taxon>Viridiplantae</taxon>
        <taxon>Streptophyta</taxon>
        <taxon>Embryophyta</taxon>
        <taxon>Tracheophyta</taxon>
        <taxon>Spermatophyta</taxon>
        <taxon>Magnoliopsida</taxon>
        <taxon>eudicotyledons</taxon>
        <taxon>Gunneridae</taxon>
        <taxon>Pentapetalae</taxon>
        <taxon>asterids</taxon>
        <taxon>campanulids</taxon>
        <taxon>Apiales</taxon>
        <taxon>Apiaceae</taxon>
        <taxon>Apioideae</taxon>
        <taxon>apioid superclade</taxon>
        <taxon>Tordylieae</taxon>
        <taxon>Tordyliinae</taxon>
        <taxon>Heracleum</taxon>
    </lineage>
</organism>
<keyword evidence="12" id="KW-0119">Carbohydrate metabolism</keyword>
<evidence type="ECO:0000256" key="1">
    <source>
        <dbReference type="ARBA" id="ARBA00004606"/>
    </source>
</evidence>
<evidence type="ECO:0000256" key="3">
    <source>
        <dbReference type="ARBA" id="ARBA00007737"/>
    </source>
</evidence>
<protein>
    <recommendedName>
        <fullName evidence="13">O-fucosyltransferase family protein</fullName>
    </recommendedName>
</protein>
<dbReference type="GO" id="GO:0006004">
    <property type="term" value="P:fucose metabolic process"/>
    <property type="evidence" value="ECO:0007669"/>
    <property type="project" value="UniProtKB-KW"/>
</dbReference>
<comment type="caution">
    <text evidence="15">The sequence shown here is derived from an EMBL/GenBank/DDBJ whole genome shotgun (WGS) entry which is preliminary data.</text>
</comment>
<keyword evidence="16" id="KW-1185">Reference proteome</keyword>
<dbReference type="Pfam" id="PF10250">
    <property type="entry name" value="O-FucT"/>
    <property type="match status" value="1"/>
</dbReference>
<keyword evidence="11" id="KW-0294">Fucose metabolism</keyword>
<evidence type="ECO:0000256" key="5">
    <source>
        <dbReference type="ARBA" id="ARBA00022679"/>
    </source>
</evidence>
<dbReference type="GO" id="GO:0016757">
    <property type="term" value="F:glycosyltransferase activity"/>
    <property type="evidence" value="ECO:0007669"/>
    <property type="project" value="UniProtKB-KW"/>
</dbReference>
<dbReference type="GO" id="GO:0005737">
    <property type="term" value="C:cytoplasm"/>
    <property type="evidence" value="ECO:0007669"/>
    <property type="project" value="TreeGrafter"/>
</dbReference>
<evidence type="ECO:0000256" key="4">
    <source>
        <dbReference type="ARBA" id="ARBA00022676"/>
    </source>
</evidence>
<evidence type="ECO:0000256" key="14">
    <source>
        <dbReference type="SAM" id="Phobius"/>
    </source>
</evidence>
<dbReference type="EMBL" id="JAUIZM010000005">
    <property type="protein sequence ID" value="KAK1383481.1"/>
    <property type="molecule type" value="Genomic_DNA"/>
</dbReference>
<sequence length="588" mass="68137">MYNLTTHEGYIIAVLPLFFHSPTTKTNRLSPLTHISLVPSPETRRKTLTDSSSSIQSLHLPTLYKQSPLNSTATCDHTFQLYEKFEKREEKEERRLSMKFVGEFHEERQDLMISHARTLLWIVRGITTLLLWSFVVRLLTMGEVWGPRLLKTWPSCFTPPSVISDQVELSYVPPKVYYPPKRVYKNNGYLMVSCNGGLNQMRGAICDMVAIARFLNVTLIVPELDKSSFWADSSEFKDIFDVDHFITSLRSEVRILKEMPPRLRRRVDLGMFYSLPPVSWSNISYYHHQILPLLKRYKVVHLNRTDARLANNGLPLEIQKLRCRVNFNALRFTPQIEELGRKVVSILRQNGPFVVLHLRYEMDMLAFSGCSHGCNSEEVKELARMRYAYPWWKEKDINSDLKRKEGLCPLTPEETALVLTALGIDRDVQIYIAAGEIYGGQRRMANLAAAFPNLVRKEKLLDPSELGYFQNHSSQMAALDYLVSLESDIFVPTYDGNMAKVVEGHRRYLGYKKTISLDRKLLVDLVDHYRAGSLSWDEFAFTVKEAHVDHMGSPRERLMIPERPKEEDYFYANPHECLQPLVKPFRYT</sequence>
<keyword evidence="6 14" id="KW-0812">Transmembrane</keyword>
<evidence type="ECO:0000313" key="15">
    <source>
        <dbReference type="EMBL" id="KAK1383481.1"/>
    </source>
</evidence>
<gene>
    <name evidence="15" type="ORF">POM88_021216</name>
</gene>
<keyword evidence="4" id="KW-0328">Glycosyltransferase</keyword>
<dbReference type="PANTHER" id="PTHR31741">
    <property type="entry name" value="OS02G0726500 PROTEIN-RELATED"/>
    <property type="match status" value="1"/>
</dbReference>
<dbReference type="GO" id="GO:0016020">
    <property type="term" value="C:membrane"/>
    <property type="evidence" value="ECO:0007669"/>
    <property type="project" value="UniProtKB-SubCell"/>
</dbReference>
<proteinExistence type="inferred from homology"/>
<evidence type="ECO:0000313" key="16">
    <source>
        <dbReference type="Proteomes" id="UP001237642"/>
    </source>
</evidence>
<evidence type="ECO:0000256" key="9">
    <source>
        <dbReference type="ARBA" id="ARBA00023136"/>
    </source>
</evidence>
<feature type="transmembrane region" description="Helical" evidence="14">
    <location>
        <begin position="118"/>
        <end position="139"/>
    </location>
</feature>
<keyword evidence="5" id="KW-0808">Transferase</keyword>
<evidence type="ECO:0000256" key="6">
    <source>
        <dbReference type="ARBA" id="ARBA00022692"/>
    </source>
</evidence>
<evidence type="ECO:0000256" key="8">
    <source>
        <dbReference type="ARBA" id="ARBA00022989"/>
    </source>
</evidence>
<dbReference type="PANTHER" id="PTHR31741:SF104">
    <property type="entry name" value="O-FUCOSYLTRANSFERASE FAMILY PROTEIN"/>
    <property type="match status" value="1"/>
</dbReference>
<keyword evidence="9 14" id="KW-0472">Membrane</keyword>
<evidence type="ECO:0000256" key="11">
    <source>
        <dbReference type="ARBA" id="ARBA00023253"/>
    </source>
</evidence>
<evidence type="ECO:0000256" key="12">
    <source>
        <dbReference type="ARBA" id="ARBA00023277"/>
    </source>
</evidence>
<evidence type="ECO:0000256" key="2">
    <source>
        <dbReference type="ARBA" id="ARBA00004881"/>
    </source>
</evidence>
<dbReference type="CDD" id="cd11299">
    <property type="entry name" value="O-FucT_plant"/>
    <property type="match status" value="1"/>
</dbReference>
<reference evidence="15" key="2">
    <citation type="submission" date="2023-05" db="EMBL/GenBank/DDBJ databases">
        <authorList>
            <person name="Schelkunov M.I."/>
        </authorList>
    </citation>
    <scope>NUCLEOTIDE SEQUENCE</scope>
    <source>
        <strain evidence="15">Hsosn_3</strain>
        <tissue evidence="15">Leaf</tissue>
    </source>
</reference>
<dbReference type="AlphaFoldDB" id="A0AAD8IDG4"/>
<dbReference type="InterPro" id="IPR019378">
    <property type="entry name" value="GDP-Fuc_O-FucTrfase"/>
</dbReference>
<evidence type="ECO:0000256" key="7">
    <source>
        <dbReference type="ARBA" id="ARBA00022968"/>
    </source>
</evidence>
<comment type="subcellular location">
    <subcellularLocation>
        <location evidence="1">Membrane</location>
        <topology evidence="1">Single-pass type II membrane protein</topology>
    </subcellularLocation>
</comment>
<keyword evidence="7" id="KW-0735">Signal-anchor</keyword>
<comment type="pathway">
    <text evidence="2">Glycan metabolism.</text>
</comment>
<reference evidence="15" key="1">
    <citation type="submission" date="2023-02" db="EMBL/GenBank/DDBJ databases">
        <title>Genome of toxic invasive species Heracleum sosnowskyi carries increased number of genes despite the absence of recent whole-genome duplications.</title>
        <authorList>
            <person name="Schelkunov M."/>
            <person name="Shtratnikova V."/>
            <person name="Makarenko M."/>
            <person name="Klepikova A."/>
            <person name="Omelchenko D."/>
            <person name="Novikova G."/>
            <person name="Obukhova E."/>
            <person name="Bogdanov V."/>
            <person name="Penin A."/>
            <person name="Logacheva M."/>
        </authorList>
    </citation>
    <scope>NUCLEOTIDE SEQUENCE</scope>
    <source>
        <strain evidence="15">Hsosn_3</strain>
        <tissue evidence="15">Leaf</tissue>
    </source>
</reference>
<keyword evidence="8 14" id="KW-1133">Transmembrane helix</keyword>
<dbReference type="InterPro" id="IPR024709">
    <property type="entry name" value="FucosylTrfase_pln"/>
</dbReference>
<accession>A0AAD8IDG4</accession>
<comment type="similarity">
    <text evidence="3">Belongs to the glycosyltransferase GT106 family.</text>
</comment>
<name>A0AAD8IDG4_9APIA</name>
<keyword evidence="10" id="KW-0325">Glycoprotein</keyword>